<organism evidence="1 2">
    <name type="scientific">Bacteroides pyogenes F0041</name>
    <dbReference type="NCBI Taxonomy" id="1321819"/>
    <lineage>
        <taxon>Bacteria</taxon>
        <taxon>Pseudomonadati</taxon>
        <taxon>Bacteroidota</taxon>
        <taxon>Bacteroidia</taxon>
        <taxon>Bacteroidales</taxon>
        <taxon>Bacteroidaceae</taxon>
        <taxon>Bacteroides</taxon>
    </lineage>
</organism>
<dbReference type="HOGENOM" id="CLU_3076906_0_0_10"/>
<dbReference type="Proteomes" id="UP000016496">
    <property type="component" value="Unassembled WGS sequence"/>
</dbReference>
<protein>
    <submittedName>
        <fullName evidence="1">Uncharacterized protein</fullName>
    </submittedName>
</protein>
<sequence length="52" mass="5811">MSSVLPAQPLPVVPPILFLPLCQSFYPDSFLFSSFFSILRELSSEIAYSLQS</sequence>
<reference evidence="1 2" key="1">
    <citation type="submission" date="2013-08" db="EMBL/GenBank/DDBJ databases">
        <authorList>
            <person name="Weinstock G."/>
            <person name="Sodergren E."/>
            <person name="Wylie T."/>
            <person name="Fulton L."/>
            <person name="Fulton R."/>
            <person name="Fronick C."/>
            <person name="O'Laughlin M."/>
            <person name="Godfrey J."/>
            <person name="Miner T."/>
            <person name="Herter B."/>
            <person name="Appelbaum E."/>
            <person name="Cordes M."/>
            <person name="Lek S."/>
            <person name="Wollam A."/>
            <person name="Pepin K.H."/>
            <person name="Palsikar V.B."/>
            <person name="Mitreva M."/>
            <person name="Wilson R.K."/>
        </authorList>
    </citation>
    <scope>NUCLEOTIDE SEQUENCE [LARGE SCALE GENOMIC DNA]</scope>
    <source>
        <strain evidence="1 2">F0041</strain>
    </source>
</reference>
<name>U2CJ03_9BACE</name>
<evidence type="ECO:0000313" key="1">
    <source>
        <dbReference type="EMBL" id="ERI84525.1"/>
    </source>
</evidence>
<dbReference type="EMBL" id="AWSV01000123">
    <property type="protein sequence ID" value="ERI84525.1"/>
    <property type="molecule type" value="Genomic_DNA"/>
</dbReference>
<evidence type="ECO:0000313" key="2">
    <source>
        <dbReference type="Proteomes" id="UP000016496"/>
    </source>
</evidence>
<dbReference type="AlphaFoldDB" id="U2CJ03"/>
<comment type="caution">
    <text evidence="1">The sequence shown here is derived from an EMBL/GenBank/DDBJ whole genome shotgun (WGS) entry which is preliminary data.</text>
</comment>
<proteinExistence type="predicted"/>
<gene>
    <name evidence="1" type="ORF">HMPREF1981_02362</name>
</gene>
<dbReference type="PATRIC" id="fig|1321819.3.peg.2181"/>
<accession>U2CJ03</accession>